<organism evidence="5 6">
    <name type="scientific">Ambrosia artemisiifolia</name>
    <name type="common">Common ragweed</name>
    <dbReference type="NCBI Taxonomy" id="4212"/>
    <lineage>
        <taxon>Eukaryota</taxon>
        <taxon>Viridiplantae</taxon>
        <taxon>Streptophyta</taxon>
        <taxon>Embryophyta</taxon>
        <taxon>Tracheophyta</taxon>
        <taxon>Spermatophyta</taxon>
        <taxon>Magnoliopsida</taxon>
        <taxon>eudicotyledons</taxon>
        <taxon>Gunneridae</taxon>
        <taxon>Pentapetalae</taxon>
        <taxon>asterids</taxon>
        <taxon>campanulids</taxon>
        <taxon>Asterales</taxon>
        <taxon>Asteraceae</taxon>
        <taxon>Asteroideae</taxon>
        <taxon>Heliantheae alliance</taxon>
        <taxon>Heliantheae</taxon>
        <taxon>Ambrosia</taxon>
    </lineage>
</organism>
<evidence type="ECO:0000256" key="2">
    <source>
        <dbReference type="PROSITE-ProRule" id="PRU00176"/>
    </source>
</evidence>
<feature type="domain" description="RRM" evidence="4">
    <location>
        <begin position="58"/>
        <end position="132"/>
    </location>
</feature>
<dbReference type="AlphaFoldDB" id="A0AAD5CDM1"/>
<dbReference type="PROSITE" id="PS50102">
    <property type="entry name" value="RRM"/>
    <property type="match status" value="1"/>
</dbReference>
<dbReference type="SMART" id="SM00360">
    <property type="entry name" value="RRM"/>
    <property type="match status" value="1"/>
</dbReference>
<dbReference type="PANTHER" id="PTHR10352">
    <property type="entry name" value="EUKARYOTIC TRANSLATION INITIATION FACTOR 3 SUBUNIT G"/>
    <property type="match status" value="1"/>
</dbReference>
<dbReference type="Gene3D" id="3.30.70.330">
    <property type="match status" value="1"/>
</dbReference>
<name>A0AAD5CDM1_AMBAR</name>
<dbReference type="EMBL" id="JAMZMK010008580">
    <property type="protein sequence ID" value="KAI7739672.1"/>
    <property type="molecule type" value="Genomic_DNA"/>
</dbReference>
<evidence type="ECO:0000313" key="5">
    <source>
        <dbReference type="EMBL" id="KAI7739672.1"/>
    </source>
</evidence>
<feature type="non-terminal residue" evidence="5">
    <location>
        <position position="1"/>
    </location>
</feature>
<feature type="region of interest" description="Disordered" evidence="3">
    <location>
        <begin position="25"/>
        <end position="49"/>
    </location>
</feature>
<dbReference type="Proteomes" id="UP001206925">
    <property type="component" value="Unassembled WGS sequence"/>
</dbReference>
<accession>A0AAD5CDM1</accession>
<evidence type="ECO:0000256" key="1">
    <source>
        <dbReference type="ARBA" id="ARBA00022884"/>
    </source>
</evidence>
<reference evidence="5" key="1">
    <citation type="submission" date="2022-06" db="EMBL/GenBank/DDBJ databases">
        <title>Uncovering the hologenomic basis of an extraordinary plant invasion.</title>
        <authorList>
            <person name="Bieker V.C."/>
            <person name="Martin M.D."/>
            <person name="Gilbert T."/>
            <person name="Hodgins K."/>
            <person name="Battlay P."/>
            <person name="Petersen B."/>
            <person name="Wilson J."/>
        </authorList>
    </citation>
    <scope>NUCLEOTIDE SEQUENCE</scope>
    <source>
        <strain evidence="5">AA19_3_7</strain>
        <tissue evidence="5">Leaf</tissue>
    </source>
</reference>
<protein>
    <recommendedName>
        <fullName evidence="4">RRM domain-containing protein</fullName>
    </recommendedName>
</protein>
<keyword evidence="1 2" id="KW-0694">RNA-binding</keyword>
<dbReference type="GO" id="GO:0003723">
    <property type="term" value="F:RNA binding"/>
    <property type="evidence" value="ECO:0007669"/>
    <property type="project" value="UniProtKB-UniRule"/>
</dbReference>
<dbReference type="InterPro" id="IPR000504">
    <property type="entry name" value="RRM_dom"/>
</dbReference>
<feature type="compositionally biased region" description="Basic and acidic residues" evidence="3">
    <location>
        <begin position="29"/>
        <end position="38"/>
    </location>
</feature>
<evidence type="ECO:0000259" key="4">
    <source>
        <dbReference type="PROSITE" id="PS50102"/>
    </source>
</evidence>
<dbReference type="InterPro" id="IPR012677">
    <property type="entry name" value="Nucleotide-bd_a/b_plait_sf"/>
</dbReference>
<gene>
    <name evidence="5" type="ORF">M8C21_020539</name>
</gene>
<keyword evidence="6" id="KW-1185">Reference proteome</keyword>
<proteinExistence type="predicted"/>
<dbReference type="SUPFAM" id="SSF54928">
    <property type="entry name" value="RNA-binding domain, RBD"/>
    <property type="match status" value="1"/>
</dbReference>
<feature type="compositionally biased region" description="Polar residues" evidence="3">
    <location>
        <begin position="39"/>
        <end position="49"/>
    </location>
</feature>
<evidence type="ECO:0000313" key="6">
    <source>
        <dbReference type="Proteomes" id="UP001206925"/>
    </source>
</evidence>
<comment type="caution">
    <text evidence="5">The sequence shown here is derived from an EMBL/GenBank/DDBJ whole genome shotgun (WGS) entry which is preliminary data.</text>
</comment>
<dbReference type="InterPro" id="IPR035979">
    <property type="entry name" value="RBD_domain_sf"/>
</dbReference>
<dbReference type="Pfam" id="PF00076">
    <property type="entry name" value="RRM_1"/>
    <property type="match status" value="1"/>
</dbReference>
<evidence type="ECO:0000256" key="3">
    <source>
        <dbReference type="SAM" id="MobiDB-lite"/>
    </source>
</evidence>
<sequence length="201" mass="21884">DAQSAINDLNGKWHGSRQIRCNWAAKGAGSDDKQRSDTKNYGQEKSNENALENNPQYTIVYVGNLTPEVTSTDLHCHFHALGAGVIEDVRIQQDKGFGFIRYSSHAEAARAIQLGNTRYLYGKPLKCSWGSKPTPPGSSLTPLPLPITGSNLGFPAMDIAAYERQMALSKMAGMMHQQMMVGAASQGYPGIAATQAPMYYQ</sequence>